<protein>
    <recommendedName>
        <fullName evidence="4 14">Phosphatidylglycerol lysyltransferase</fullName>
        <ecNumber evidence="3 14">2.3.2.3</ecNumber>
    </recommendedName>
    <alternativeName>
        <fullName evidence="12 14">Lysylphosphatidylglycerol synthase</fullName>
    </alternativeName>
</protein>
<feature type="transmembrane region" description="Helical" evidence="14">
    <location>
        <begin position="280"/>
        <end position="306"/>
    </location>
</feature>
<comment type="catalytic activity">
    <reaction evidence="13 14">
        <text>L-lysyl-tRNA(Lys) + a 1,2-diacyl-sn-glycero-3-phospho-(1'-sn-glycerol) = a 1,2-diacyl-sn-glycero-3-phospho-1'-(3'-O-L-lysyl)-sn-glycerol + tRNA(Lys)</text>
        <dbReference type="Rhea" id="RHEA:10668"/>
        <dbReference type="Rhea" id="RHEA-COMP:9696"/>
        <dbReference type="Rhea" id="RHEA-COMP:9697"/>
        <dbReference type="ChEBI" id="CHEBI:64716"/>
        <dbReference type="ChEBI" id="CHEBI:75792"/>
        <dbReference type="ChEBI" id="CHEBI:78442"/>
        <dbReference type="ChEBI" id="CHEBI:78529"/>
        <dbReference type="EC" id="2.3.2.3"/>
    </reaction>
</comment>
<evidence type="ECO:0000259" key="15">
    <source>
        <dbReference type="Pfam" id="PF09924"/>
    </source>
</evidence>
<feature type="transmembrane region" description="Helical" evidence="14">
    <location>
        <begin position="47"/>
        <end position="69"/>
    </location>
</feature>
<dbReference type="GO" id="GO:0046677">
    <property type="term" value="P:response to antibiotic"/>
    <property type="evidence" value="ECO:0007669"/>
    <property type="project" value="UniProtKB-KW"/>
</dbReference>
<comment type="similarity">
    <text evidence="2 14">Belongs to the LPG synthase family.</text>
</comment>
<dbReference type="SUPFAM" id="SSF55729">
    <property type="entry name" value="Acyl-CoA N-acyltransferases (Nat)"/>
    <property type="match status" value="1"/>
</dbReference>
<evidence type="ECO:0000256" key="10">
    <source>
        <dbReference type="ARBA" id="ARBA00023136"/>
    </source>
</evidence>
<dbReference type="InterPro" id="IPR016181">
    <property type="entry name" value="Acyl_CoA_acyltransferase"/>
</dbReference>
<dbReference type="AlphaFoldDB" id="C2XRK0"/>
<organism evidence="16">
    <name type="scientific">Bacillus mycoides</name>
    <dbReference type="NCBI Taxonomy" id="1405"/>
    <lineage>
        <taxon>Bacteria</taxon>
        <taxon>Bacillati</taxon>
        <taxon>Bacillota</taxon>
        <taxon>Bacilli</taxon>
        <taxon>Bacillales</taxon>
        <taxon>Bacillaceae</taxon>
        <taxon>Bacillus</taxon>
        <taxon>Bacillus cereus group</taxon>
    </lineage>
</organism>
<dbReference type="GO" id="GO:0050071">
    <property type="term" value="F:phosphatidylglycerol lysyltransferase activity"/>
    <property type="evidence" value="ECO:0007669"/>
    <property type="project" value="UniProtKB-EC"/>
</dbReference>
<feature type="transmembrane region" description="Helical" evidence="14">
    <location>
        <begin position="207"/>
        <end position="233"/>
    </location>
</feature>
<comment type="subcellular location">
    <subcellularLocation>
        <location evidence="1 14">Cell membrane</location>
        <topology evidence="1 14">Multi-pass membrane protein</topology>
    </subcellularLocation>
</comment>
<keyword evidence="7 14" id="KW-0812">Transmembrane</keyword>
<dbReference type="Pfam" id="PF03706">
    <property type="entry name" value="LPG_synthase_TM"/>
    <property type="match status" value="1"/>
</dbReference>
<feature type="transmembrane region" description="Helical" evidence="14">
    <location>
        <begin position="384"/>
        <end position="401"/>
    </location>
</feature>
<feature type="transmembrane region" description="Helical" evidence="14">
    <location>
        <begin position="438"/>
        <end position="454"/>
    </location>
</feature>
<comment type="function">
    <text evidence="14">Catalyzes the transfer of a lysyl group from L-lysyl-tRNA(Lys) to membrane-bound phosphatidylglycerol (PG), which produces lysylphosphatidylglycerol (LPG), a major component of the bacterial membrane with a positive net charge. LPG synthesis contributes to bacterial virulence as it is involved in the resistance mechanism against cationic antimicrobial peptides (CAMP) produces by the host's immune system (defensins, cathelicidins) and by the competing microorganisms.</text>
</comment>
<sequence>MSFSWKRFLQIGKIIFPFVVLTIVFFQAKKELAGISFLEAIETIKNIPTGGVFLAITLGAFAVSTMFFYDFVMLRYLKADIPVQKIFRISWIANTLNGFIGFGGLVGAGVRTMLYRPHIKENGKLIKSIAWMTTAFINGLAILSFLGLIGILDTSFILHEKPWLWPVLIFFALFVPIYIGFSKIKNRKTKQTDGQDDEEEEEKNPTVLYSLVSLVEWISAGIVMYVILILFGIDIEFQKFLGVYVIAALAGVVSLVPGGLGSFDLVFLTGLGQYGVDTGVLLPAMLLYRLVYYILPFCLGLIFAAFEMTGAAIKKIEDKPFIAPALETTGVIWTLQRDFLGKLGSWASAALTVFAGLMVILSTILPTSINRAHALHILAPKHLIQFSFSLSLTFGILLLILSRGIYYGTKRSYYMTIVSLIGAAIFNTLKGIDIEETFILLIVLAVLYMLRKRFAREKMEVSLSDIVKVFIFLLLTLYLYKNLGILFAGAKEAFQPDFVVRNITQVKRSALAAAFFVPTFLLIGSLIANRYRSQFPGQPANDKRLENFLDEHGGNVLSHLGFLGDKQFFFSSDGKALLLFSITGKRLVVLGDPIGDPSSYRTVLQEFLAEADRFGYICVFYQIESKWMSLYHDFGYNFFKLGEEAVVDLNTFTITGKKRAGMRATFNRFEREGYTFSIHEPPFSDELYEELKKVSDAWLGGKKEKGFSLGYFDREYISRAPIATLSDAEGKIIAFTTFMPVYQSGILSVDLMRYYPDAPSGIMDAIFIHLFHWAKENEYHSFNIGMAPLSNVGLSTQSFWSERVAAAIFNNVRYTYSFSGLRHFKEKYKPAWSGKYLAFRKNHSLPITMLSVTKLIGKRKTAKYLAVFRFCTCILNSFSYFLPFI</sequence>
<evidence type="ECO:0000256" key="4">
    <source>
        <dbReference type="ARBA" id="ARBA00021546"/>
    </source>
</evidence>
<comment type="caution">
    <text evidence="16">The sequence shown here is derived from an EMBL/GenBank/DDBJ whole genome shotgun (WGS) entry which is preliminary data.</text>
</comment>
<feature type="transmembrane region" description="Helical" evidence="14">
    <location>
        <begin position="343"/>
        <end position="364"/>
    </location>
</feature>
<dbReference type="HOGENOM" id="CLU_008255_7_1_9"/>
<evidence type="ECO:0000256" key="12">
    <source>
        <dbReference type="ARBA" id="ARBA00031899"/>
    </source>
</evidence>
<evidence type="ECO:0000256" key="13">
    <source>
        <dbReference type="ARBA" id="ARBA00047540"/>
    </source>
</evidence>
<gene>
    <name evidence="14" type="primary">mprF</name>
    <name evidence="16" type="ORF">bcere0026_13140</name>
</gene>
<keyword evidence="11 14" id="KW-0046">Antibiotic resistance</keyword>
<dbReference type="GO" id="GO:0006629">
    <property type="term" value="P:lipid metabolic process"/>
    <property type="evidence" value="ECO:0007669"/>
    <property type="project" value="UniProtKB-KW"/>
</dbReference>
<feature type="transmembrane region" description="Helical" evidence="14">
    <location>
        <begin position="466"/>
        <end position="490"/>
    </location>
</feature>
<keyword evidence="6 14" id="KW-0808">Transferase</keyword>
<feature type="transmembrane region" description="Helical" evidence="14">
    <location>
        <begin position="413"/>
        <end position="432"/>
    </location>
</feature>
<dbReference type="GO" id="GO:0005886">
    <property type="term" value="C:plasma membrane"/>
    <property type="evidence" value="ECO:0007669"/>
    <property type="project" value="UniProtKB-SubCell"/>
</dbReference>
<evidence type="ECO:0000256" key="6">
    <source>
        <dbReference type="ARBA" id="ARBA00022679"/>
    </source>
</evidence>
<keyword evidence="10 14" id="KW-0472">Membrane</keyword>
<dbReference type="InterPro" id="IPR024320">
    <property type="entry name" value="LPG_synthase_C"/>
</dbReference>
<dbReference type="PANTHER" id="PTHR34697:SF2">
    <property type="entry name" value="PHOSPHATIDYLGLYCEROL LYSYLTRANSFERASE"/>
    <property type="match status" value="1"/>
</dbReference>
<evidence type="ECO:0000256" key="14">
    <source>
        <dbReference type="RuleBase" id="RU363042"/>
    </source>
</evidence>
<evidence type="ECO:0000256" key="3">
    <source>
        <dbReference type="ARBA" id="ARBA00012014"/>
    </source>
</evidence>
<feature type="transmembrane region" description="Helical" evidence="14">
    <location>
        <begin position="129"/>
        <end position="151"/>
    </location>
</feature>
<name>C2XRK0_BACMY</name>
<evidence type="ECO:0000313" key="16">
    <source>
        <dbReference type="EMBL" id="EEL71647.1"/>
    </source>
</evidence>
<evidence type="ECO:0000256" key="7">
    <source>
        <dbReference type="ARBA" id="ARBA00022692"/>
    </source>
</evidence>
<dbReference type="InterPro" id="IPR022791">
    <property type="entry name" value="L-PG_synthase/AglD"/>
</dbReference>
<evidence type="ECO:0000256" key="8">
    <source>
        <dbReference type="ARBA" id="ARBA00022989"/>
    </source>
</evidence>
<dbReference type="RefSeq" id="WP_002064488.1">
    <property type="nucleotide sequence ID" value="NZ_CM000737.1"/>
</dbReference>
<evidence type="ECO:0000256" key="5">
    <source>
        <dbReference type="ARBA" id="ARBA00022475"/>
    </source>
</evidence>
<keyword evidence="8 14" id="KW-1133">Transmembrane helix</keyword>
<evidence type="ECO:0000256" key="9">
    <source>
        <dbReference type="ARBA" id="ARBA00023098"/>
    </source>
</evidence>
<evidence type="ECO:0000256" key="2">
    <source>
        <dbReference type="ARBA" id="ARBA00008627"/>
    </source>
</evidence>
<dbReference type="Proteomes" id="UP000001753">
    <property type="component" value="Chromosome"/>
</dbReference>
<dbReference type="NCBIfam" id="NF033480">
    <property type="entry name" value="bifunc_MprF"/>
    <property type="match status" value="1"/>
</dbReference>
<comment type="caution">
    <text evidence="14">Lacks conserved residue(s) required for the propagation of feature annotation.</text>
</comment>
<dbReference type="NCBIfam" id="TIGR00374">
    <property type="entry name" value="flippase-like domain"/>
    <property type="match status" value="1"/>
</dbReference>
<evidence type="ECO:0000256" key="1">
    <source>
        <dbReference type="ARBA" id="ARBA00004651"/>
    </source>
</evidence>
<feature type="transmembrane region" description="Helical" evidence="14">
    <location>
        <begin position="510"/>
        <end position="528"/>
    </location>
</feature>
<evidence type="ECO:0000256" key="11">
    <source>
        <dbReference type="ARBA" id="ARBA00023251"/>
    </source>
</evidence>
<reference evidence="16" key="1">
    <citation type="journal article" date="2012" name="Genome Res.">
        <title>Genomic characterization of the Bacillus cereus sensu lato species: Backdrop to the evolution of Bacillus anthracis.</title>
        <authorList>
            <person name="Zwick M.E."/>
            <person name="Joseph S.J."/>
            <person name="Didelot X."/>
            <person name="Chen P.E."/>
            <person name="Bishop-Lilly K.A."/>
            <person name="Stewart A.C."/>
            <person name="Willner K."/>
            <person name="Nolan N."/>
            <person name="Lentz S."/>
            <person name="Thomason M.K."/>
            <person name="Sozhamannan S."/>
            <person name="Mateczun A.J."/>
            <person name="Du L."/>
            <person name="Read T.D."/>
        </authorList>
    </citation>
    <scope>NUCLEOTIDE SEQUENCE [LARGE SCALE GENOMIC DNA]</scope>
    <source>
        <strain evidence="16">AH603</strain>
    </source>
</reference>
<dbReference type="Pfam" id="PF09924">
    <property type="entry name" value="LPG_synthase_C"/>
    <property type="match status" value="1"/>
</dbReference>
<dbReference type="PANTHER" id="PTHR34697">
    <property type="entry name" value="PHOSPHATIDYLGLYCEROL LYSYLTRANSFERASE"/>
    <property type="match status" value="1"/>
</dbReference>
<dbReference type="GO" id="GO:0055091">
    <property type="term" value="P:phospholipid homeostasis"/>
    <property type="evidence" value="ECO:0007669"/>
    <property type="project" value="TreeGrafter"/>
</dbReference>
<keyword evidence="9 14" id="KW-0443">Lipid metabolism</keyword>
<dbReference type="EMBL" id="ACMP01000050">
    <property type="protein sequence ID" value="EEL71647.1"/>
    <property type="molecule type" value="Genomic_DNA"/>
</dbReference>
<proteinExistence type="inferred from homology"/>
<keyword evidence="5" id="KW-1003">Cell membrane</keyword>
<feature type="transmembrane region" description="Helical" evidence="14">
    <location>
        <begin position="240"/>
        <end position="260"/>
    </location>
</feature>
<feature type="transmembrane region" description="Helical" evidence="14">
    <location>
        <begin position="7"/>
        <end position="27"/>
    </location>
</feature>
<feature type="transmembrane region" description="Helical" evidence="14">
    <location>
        <begin position="89"/>
        <end position="109"/>
    </location>
</feature>
<feature type="transmembrane region" description="Helical" evidence="14">
    <location>
        <begin position="163"/>
        <end position="181"/>
    </location>
</feature>
<feature type="domain" description="Phosphatidylglycerol lysyltransferase C-terminal" evidence="15">
    <location>
        <begin position="548"/>
        <end position="839"/>
    </location>
</feature>
<dbReference type="EC" id="2.3.2.3" evidence="3 14"/>
<accession>C2XRK0</accession>
<feature type="transmembrane region" description="Helical" evidence="14">
    <location>
        <begin position="864"/>
        <end position="882"/>
    </location>
</feature>
<dbReference type="InterPro" id="IPR051211">
    <property type="entry name" value="PG_lysyltransferase"/>
</dbReference>